<keyword evidence="2" id="KW-1185">Reference proteome</keyword>
<reference evidence="1 2" key="1">
    <citation type="journal article" date="2014" name="Nat. Genet.">
        <title>Genome sequence of the hot pepper provides insights into the evolution of pungency in Capsicum species.</title>
        <authorList>
            <person name="Kim S."/>
            <person name="Park M."/>
            <person name="Yeom S.I."/>
            <person name="Kim Y.M."/>
            <person name="Lee J.M."/>
            <person name="Lee H.A."/>
            <person name="Seo E."/>
            <person name="Choi J."/>
            <person name="Cheong K."/>
            <person name="Kim K.T."/>
            <person name="Jung K."/>
            <person name="Lee G.W."/>
            <person name="Oh S.K."/>
            <person name="Bae C."/>
            <person name="Kim S.B."/>
            <person name="Lee H.Y."/>
            <person name="Kim S.Y."/>
            <person name="Kim M.S."/>
            <person name="Kang B.C."/>
            <person name="Jo Y.D."/>
            <person name="Yang H.B."/>
            <person name="Jeong H.J."/>
            <person name="Kang W.H."/>
            <person name="Kwon J.K."/>
            <person name="Shin C."/>
            <person name="Lim J.Y."/>
            <person name="Park J.H."/>
            <person name="Huh J.H."/>
            <person name="Kim J.S."/>
            <person name="Kim B.D."/>
            <person name="Cohen O."/>
            <person name="Paran I."/>
            <person name="Suh M.C."/>
            <person name="Lee S.B."/>
            <person name="Kim Y.K."/>
            <person name="Shin Y."/>
            <person name="Noh S.J."/>
            <person name="Park J."/>
            <person name="Seo Y.S."/>
            <person name="Kwon S.Y."/>
            <person name="Kim H.A."/>
            <person name="Park J.M."/>
            <person name="Kim H.J."/>
            <person name="Choi S.B."/>
            <person name="Bosland P.W."/>
            <person name="Reeves G."/>
            <person name="Jo S.H."/>
            <person name="Lee B.W."/>
            <person name="Cho H.T."/>
            <person name="Choi H.S."/>
            <person name="Lee M.S."/>
            <person name="Yu Y."/>
            <person name="Do Choi Y."/>
            <person name="Park B.S."/>
            <person name="van Deynze A."/>
            <person name="Ashrafi H."/>
            <person name="Hill T."/>
            <person name="Kim W.T."/>
            <person name="Pai H.S."/>
            <person name="Ahn H.K."/>
            <person name="Yeam I."/>
            <person name="Giovannoni J.J."/>
            <person name="Rose J.K."/>
            <person name="Sorensen I."/>
            <person name="Lee S.J."/>
            <person name="Kim R.W."/>
            <person name="Choi I.Y."/>
            <person name="Choi B.S."/>
            <person name="Lim J.S."/>
            <person name="Lee Y.H."/>
            <person name="Choi D."/>
        </authorList>
    </citation>
    <scope>NUCLEOTIDE SEQUENCE [LARGE SCALE GENOMIC DNA]</scope>
    <source>
        <strain evidence="2">cv. CM334</strain>
    </source>
</reference>
<dbReference type="AlphaFoldDB" id="A0A2G2YGN4"/>
<dbReference type="PANTHER" id="PTHR31656">
    <property type="entry name" value="ROOT CAP DOMAIN-CONTAINING PROTEIN"/>
    <property type="match status" value="1"/>
</dbReference>
<accession>A0A2G2YGN4</accession>
<dbReference type="STRING" id="4072.A0A2G2YGN4"/>
<dbReference type="Proteomes" id="UP000222542">
    <property type="component" value="Unassembled WGS sequence"/>
</dbReference>
<comment type="caution">
    <text evidence="1">The sequence shown here is derived from an EMBL/GenBank/DDBJ whole genome shotgun (WGS) entry which is preliminary data.</text>
</comment>
<dbReference type="OMA" id="KSTGRIM"/>
<evidence type="ECO:0000313" key="1">
    <source>
        <dbReference type="EMBL" id="PHT68912.1"/>
    </source>
</evidence>
<reference evidence="1 2" key="2">
    <citation type="journal article" date="2017" name="Genome Biol.">
        <title>New reference genome sequences of hot pepper reveal the massive evolution of plant disease-resistance genes by retroduplication.</title>
        <authorList>
            <person name="Kim S."/>
            <person name="Park J."/>
            <person name="Yeom S.I."/>
            <person name="Kim Y.M."/>
            <person name="Seo E."/>
            <person name="Kim K.T."/>
            <person name="Kim M.S."/>
            <person name="Lee J.M."/>
            <person name="Cheong K."/>
            <person name="Shin H.S."/>
            <person name="Kim S.B."/>
            <person name="Han K."/>
            <person name="Lee J."/>
            <person name="Park M."/>
            <person name="Lee H.A."/>
            <person name="Lee H.Y."/>
            <person name="Lee Y."/>
            <person name="Oh S."/>
            <person name="Lee J.H."/>
            <person name="Choi E."/>
            <person name="Choi E."/>
            <person name="Lee S.E."/>
            <person name="Jeon J."/>
            <person name="Kim H."/>
            <person name="Choi G."/>
            <person name="Song H."/>
            <person name="Lee J."/>
            <person name="Lee S.C."/>
            <person name="Kwon J.K."/>
            <person name="Lee H.Y."/>
            <person name="Koo N."/>
            <person name="Hong Y."/>
            <person name="Kim R.W."/>
            <person name="Kang W.H."/>
            <person name="Huh J.H."/>
            <person name="Kang B.C."/>
            <person name="Yang T.J."/>
            <person name="Lee Y.H."/>
            <person name="Bennetzen J.L."/>
            <person name="Choi D."/>
        </authorList>
    </citation>
    <scope>NUCLEOTIDE SEQUENCE [LARGE SCALE GENOMIC DNA]</scope>
    <source>
        <strain evidence="2">cv. CM334</strain>
    </source>
</reference>
<dbReference type="Pfam" id="PF06830">
    <property type="entry name" value="Root_cap"/>
    <property type="match status" value="1"/>
</dbReference>
<proteinExistence type="predicted"/>
<protein>
    <submittedName>
        <fullName evidence="1">Uncharacterized protein</fullName>
    </submittedName>
</protein>
<sequence length="159" mass="18213">MKRDFTWVQSSYPLWNSQISVPALKTAMWDDSIDRLTLYFDDEPIFIPESESARWNSKTELKTLPITKQESRVHIYGITSDDYFAHLEFGFKFVSLSDDVNGVLGQTYRKDCVNRVKVGALMPIMGGDKKFAASGLFDVDCSITNFKQMETKLTFPKLC</sequence>
<dbReference type="EMBL" id="AYRZ02000011">
    <property type="protein sequence ID" value="PHT68912.1"/>
    <property type="molecule type" value="Genomic_DNA"/>
</dbReference>
<name>A0A2G2YGN4_CAPAN</name>
<dbReference type="Gramene" id="PHT68912">
    <property type="protein sequence ID" value="PHT68912"/>
    <property type="gene ID" value="T459_28399"/>
</dbReference>
<gene>
    <name evidence="1" type="ORF">T459_28399</name>
</gene>
<organism evidence="1 2">
    <name type="scientific">Capsicum annuum</name>
    <name type="common">Capsicum pepper</name>
    <dbReference type="NCBI Taxonomy" id="4072"/>
    <lineage>
        <taxon>Eukaryota</taxon>
        <taxon>Viridiplantae</taxon>
        <taxon>Streptophyta</taxon>
        <taxon>Embryophyta</taxon>
        <taxon>Tracheophyta</taxon>
        <taxon>Spermatophyta</taxon>
        <taxon>Magnoliopsida</taxon>
        <taxon>eudicotyledons</taxon>
        <taxon>Gunneridae</taxon>
        <taxon>Pentapetalae</taxon>
        <taxon>asterids</taxon>
        <taxon>lamiids</taxon>
        <taxon>Solanales</taxon>
        <taxon>Solanaceae</taxon>
        <taxon>Solanoideae</taxon>
        <taxon>Capsiceae</taxon>
        <taxon>Capsicum</taxon>
    </lineage>
</organism>
<evidence type="ECO:0000313" key="2">
    <source>
        <dbReference type="Proteomes" id="UP000222542"/>
    </source>
</evidence>
<dbReference type="InterPro" id="IPR009646">
    <property type="entry name" value="Root_cap"/>
</dbReference>